<feature type="transmembrane region" description="Helical" evidence="5">
    <location>
        <begin position="71"/>
        <end position="90"/>
    </location>
</feature>
<feature type="transmembrane region" description="Helical" evidence="5">
    <location>
        <begin position="44"/>
        <end position="65"/>
    </location>
</feature>
<evidence type="ECO:0000313" key="7">
    <source>
        <dbReference type="EMBL" id="PWR19587.1"/>
    </source>
</evidence>
<feature type="transmembrane region" description="Helical" evidence="5">
    <location>
        <begin position="121"/>
        <end position="138"/>
    </location>
</feature>
<keyword evidence="2 5" id="KW-0812">Transmembrane</keyword>
<dbReference type="OrthoDB" id="5741001at2"/>
<evidence type="ECO:0000256" key="1">
    <source>
        <dbReference type="ARBA" id="ARBA00004370"/>
    </source>
</evidence>
<feature type="transmembrane region" description="Helical" evidence="5">
    <location>
        <begin position="6"/>
        <end position="32"/>
    </location>
</feature>
<accession>A0A317DXY1</accession>
<evidence type="ECO:0000256" key="3">
    <source>
        <dbReference type="ARBA" id="ARBA00022989"/>
    </source>
</evidence>
<evidence type="ECO:0000259" key="6">
    <source>
        <dbReference type="Pfam" id="PF13664"/>
    </source>
</evidence>
<dbReference type="AlphaFoldDB" id="A0A317DXY1"/>
<evidence type="ECO:0000256" key="2">
    <source>
        <dbReference type="ARBA" id="ARBA00022692"/>
    </source>
</evidence>
<evidence type="ECO:0000256" key="5">
    <source>
        <dbReference type="SAM" id="Phobius"/>
    </source>
</evidence>
<comment type="caution">
    <text evidence="7">The sequence shown here is derived from an EMBL/GenBank/DDBJ whole genome shotgun (WGS) entry which is preliminary data.</text>
</comment>
<keyword evidence="8" id="KW-1185">Reference proteome</keyword>
<feature type="domain" description="TMEM205-like" evidence="6">
    <location>
        <begin position="12"/>
        <end position="101"/>
    </location>
</feature>
<keyword evidence="4 5" id="KW-0472">Membrane</keyword>
<dbReference type="Proteomes" id="UP000246077">
    <property type="component" value="Unassembled WGS sequence"/>
</dbReference>
<comment type="subcellular location">
    <subcellularLocation>
        <location evidence="1">Membrane</location>
    </subcellularLocation>
</comment>
<dbReference type="GO" id="GO:0016020">
    <property type="term" value="C:membrane"/>
    <property type="evidence" value="ECO:0007669"/>
    <property type="project" value="UniProtKB-SubCell"/>
</dbReference>
<proteinExistence type="predicted"/>
<sequence length="140" mass="15122">MQRKTMATFAGLLTSLAFGGMAFFTLVMAPLVFGKLGPDQGGRLMRDAFALYYPVMAGLTGLAAISAPPFWMGALLSLVASGFILAHLMLRPEINRLSDRRADGDAEAAGQFRRLHGLSQMLNLAQFLALFVVVFGMVNH</sequence>
<dbReference type="EMBL" id="QGLF01000004">
    <property type="protein sequence ID" value="PWR19587.1"/>
    <property type="molecule type" value="Genomic_DNA"/>
</dbReference>
<evidence type="ECO:0000313" key="8">
    <source>
        <dbReference type="Proteomes" id="UP000246077"/>
    </source>
</evidence>
<dbReference type="InterPro" id="IPR025423">
    <property type="entry name" value="TMEM205-like"/>
</dbReference>
<evidence type="ECO:0000256" key="4">
    <source>
        <dbReference type="ARBA" id="ARBA00023136"/>
    </source>
</evidence>
<reference evidence="8" key="1">
    <citation type="submission" date="2018-05" db="EMBL/GenBank/DDBJ databases">
        <title>Zavarzinia sp. HR-AS.</title>
        <authorList>
            <person name="Lee Y."/>
            <person name="Jeon C.O."/>
        </authorList>
    </citation>
    <scope>NUCLEOTIDE SEQUENCE [LARGE SCALE GENOMIC DNA]</scope>
    <source>
        <strain evidence="8">DSM 1231</strain>
    </source>
</reference>
<dbReference type="Pfam" id="PF13664">
    <property type="entry name" value="DUF4149"/>
    <property type="match status" value="1"/>
</dbReference>
<protein>
    <recommendedName>
        <fullName evidence="6">TMEM205-like domain-containing protein</fullName>
    </recommendedName>
</protein>
<keyword evidence="3 5" id="KW-1133">Transmembrane helix</keyword>
<organism evidence="7 8">
    <name type="scientific">Zavarzinia compransoris</name>
    <dbReference type="NCBI Taxonomy" id="1264899"/>
    <lineage>
        <taxon>Bacteria</taxon>
        <taxon>Pseudomonadati</taxon>
        <taxon>Pseudomonadota</taxon>
        <taxon>Alphaproteobacteria</taxon>
        <taxon>Rhodospirillales</taxon>
        <taxon>Zavarziniaceae</taxon>
        <taxon>Zavarzinia</taxon>
    </lineage>
</organism>
<gene>
    <name evidence="7" type="ORF">DKG75_14025</name>
</gene>
<name>A0A317DXY1_9PROT</name>